<feature type="region of interest" description="Disordered" evidence="1">
    <location>
        <begin position="1"/>
        <end position="55"/>
    </location>
</feature>
<name>A0A017S5S0_ASPRC</name>
<accession>A0A017S5S0</accession>
<evidence type="ECO:0000256" key="1">
    <source>
        <dbReference type="SAM" id="MobiDB-lite"/>
    </source>
</evidence>
<evidence type="ECO:0000313" key="3">
    <source>
        <dbReference type="EMBL" id="EYE92307.1"/>
    </source>
</evidence>
<dbReference type="RefSeq" id="XP_040635995.1">
    <property type="nucleotide sequence ID" value="XM_040779290.1"/>
</dbReference>
<proteinExistence type="predicted"/>
<dbReference type="AlphaFoldDB" id="A0A017S5S0"/>
<keyword evidence="2" id="KW-0812">Transmembrane</keyword>
<dbReference type="GeneID" id="63694414"/>
<organism evidence="3 4">
    <name type="scientific">Aspergillus ruber (strain CBS 135680)</name>
    <dbReference type="NCBI Taxonomy" id="1388766"/>
    <lineage>
        <taxon>Eukaryota</taxon>
        <taxon>Fungi</taxon>
        <taxon>Dikarya</taxon>
        <taxon>Ascomycota</taxon>
        <taxon>Pezizomycotina</taxon>
        <taxon>Eurotiomycetes</taxon>
        <taxon>Eurotiomycetidae</taxon>
        <taxon>Eurotiales</taxon>
        <taxon>Aspergillaceae</taxon>
        <taxon>Aspergillus</taxon>
        <taxon>Aspergillus subgen. Aspergillus</taxon>
    </lineage>
</organism>
<keyword evidence="2" id="KW-1133">Transmembrane helix</keyword>
<evidence type="ECO:0000313" key="4">
    <source>
        <dbReference type="Proteomes" id="UP000019804"/>
    </source>
</evidence>
<keyword evidence="2" id="KW-0472">Membrane</keyword>
<gene>
    <name evidence="3" type="ORF">EURHEDRAFT_380384</name>
</gene>
<protein>
    <submittedName>
        <fullName evidence="3">Uncharacterized protein</fullName>
    </submittedName>
</protein>
<feature type="transmembrane region" description="Helical" evidence="2">
    <location>
        <begin position="158"/>
        <end position="181"/>
    </location>
</feature>
<feature type="compositionally biased region" description="Polar residues" evidence="1">
    <location>
        <begin position="39"/>
        <end position="51"/>
    </location>
</feature>
<dbReference type="EMBL" id="KK088438">
    <property type="protein sequence ID" value="EYE92307.1"/>
    <property type="molecule type" value="Genomic_DNA"/>
</dbReference>
<reference evidence="4" key="1">
    <citation type="journal article" date="2014" name="Nat. Commun.">
        <title>Genomic adaptations of the halophilic Dead Sea filamentous fungus Eurotium rubrum.</title>
        <authorList>
            <person name="Kis-Papo T."/>
            <person name="Weig A.R."/>
            <person name="Riley R."/>
            <person name="Persoh D."/>
            <person name="Salamov A."/>
            <person name="Sun H."/>
            <person name="Lipzen A."/>
            <person name="Wasser S.P."/>
            <person name="Rambold G."/>
            <person name="Grigoriev I.V."/>
            <person name="Nevo E."/>
        </authorList>
    </citation>
    <scope>NUCLEOTIDE SEQUENCE [LARGE SCALE GENOMIC DNA]</scope>
    <source>
        <strain evidence="4">CBS 135680</strain>
    </source>
</reference>
<keyword evidence="4" id="KW-1185">Reference proteome</keyword>
<feature type="region of interest" description="Disordered" evidence="1">
    <location>
        <begin position="109"/>
        <end position="134"/>
    </location>
</feature>
<evidence type="ECO:0000256" key="2">
    <source>
        <dbReference type="SAM" id="Phobius"/>
    </source>
</evidence>
<dbReference type="HOGENOM" id="CLU_1427699_0_0_1"/>
<feature type="region of interest" description="Disordered" evidence="1">
    <location>
        <begin position="71"/>
        <end position="92"/>
    </location>
</feature>
<dbReference type="Proteomes" id="UP000019804">
    <property type="component" value="Unassembled WGS sequence"/>
</dbReference>
<dbReference type="OrthoDB" id="10376159at2759"/>
<sequence length="190" mass="20536">MRRPFFSKPQNIMRRPFSIDSQSSMAPGPGTVAPPNTPYPSRTPTGQSSTAPPIFSDLTHVKSANRLSTESFPGLDHEQLNHNPSADAHPSSPLRIYETSTAAISAQTELGQDPNHDPEKGIPRGHSLKRRGRSGLCDEKERRCACWRRLSKKARLTIKIVIAIVILGAMLAIALGIAAAAGGVEIRIGK</sequence>